<keyword evidence="6 11" id="KW-1133">Transmembrane helix</keyword>
<evidence type="ECO:0000256" key="8">
    <source>
        <dbReference type="ARBA" id="ARBA00023136"/>
    </source>
</evidence>
<feature type="transmembrane region" description="Helical" evidence="11">
    <location>
        <begin position="164"/>
        <end position="189"/>
    </location>
</feature>
<evidence type="ECO:0000313" key="12">
    <source>
        <dbReference type="Ensembl" id="ENSMMSP00000025816.1"/>
    </source>
</evidence>
<accession>A0A8C6E6L8</accession>
<evidence type="ECO:0000256" key="7">
    <source>
        <dbReference type="ARBA" id="ARBA00023040"/>
    </source>
</evidence>
<protein>
    <recommendedName>
        <fullName evidence="11">Vomeronasal type-1 receptor</fullName>
    </recommendedName>
</protein>
<dbReference type="GO" id="GO:0005886">
    <property type="term" value="C:plasma membrane"/>
    <property type="evidence" value="ECO:0007669"/>
    <property type="project" value="UniProtKB-SubCell"/>
</dbReference>
<reference evidence="12" key="1">
    <citation type="submission" date="2025-08" db="UniProtKB">
        <authorList>
            <consortium name="Ensembl"/>
        </authorList>
    </citation>
    <scope>IDENTIFICATION</scope>
</reference>
<dbReference type="FunFam" id="1.20.1070.10:FF:000120">
    <property type="entry name" value="Vomeronasal type-1 receptor"/>
    <property type="match status" value="1"/>
</dbReference>
<evidence type="ECO:0000313" key="13">
    <source>
        <dbReference type="Proteomes" id="UP000694544"/>
    </source>
</evidence>
<keyword evidence="5 11" id="KW-0812">Transmembrane</keyword>
<dbReference type="Gene3D" id="1.20.1070.10">
    <property type="entry name" value="Rhodopsin 7-helix transmembrane proteins"/>
    <property type="match status" value="1"/>
</dbReference>
<dbReference type="GO" id="GO:0016503">
    <property type="term" value="F:pheromone receptor activity"/>
    <property type="evidence" value="ECO:0007669"/>
    <property type="project" value="InterPro"/>
</dbReference>
<dbReference type="SUPFAM" id="SSF81321">
    <property type="entry name" value="Family A G protein-coupled receptor-like"/>
    <property type="match status" value="1"/>
</dbReference>
<dbReference type="Pfam" id="PF03402">
    <property type="entry name" value="V1R"/>
    <property type="match status" value="1"/>
</dbReference>
<comment type="subcellular location">
    <subcellularLocation>
        <location evidence="1 11">Cell membrane</location>
        <topology evidence="1 11">Multi-pass membrane protein</topology>
    </subcellularLocation>
</comment>
<dbReference type="PANTHER" id="PTHR24062">
    <property type="entry name" value="VOMERONASAL TYPE-1 RECEPTOR"/>
    <property type="match status" value="1"/>
</dbReference>
<keyword evidence="8 11" id="KW-0472">Membrane</keyword>
<sequence length="279" mass="31505">FEMMNQAALATTYLIQIGVGSLGNVILFFHSISPILLGHNWRPADMIPTHMAMANLLVLLSPGIPHTVAAFVSRNPLSSLGCNFVYYIQRVAHSTTLCSTCWVMLRGRAPKVIGPSCCTCWMFSILMYIFVPLKITGPQNMHNYTDSQGNWFCSSSLPKAGFVYLWSISDATFISLMVWSSGSMVFLLLRHHQRVQYIHTPTGYHRCPPETRATHTILLLVVTFVIFYVLNSVFAFYATALFDFRLWLIQTCDVLVSCFPTVSPFLLLLRDPRTPRFCS</sequence>
<keyword evidence="3 11" id="KW-1003">Cell membrane</keyword>
<dbReference type="GeneTree" id="ENSGT00960000186612"/>
<keyword evidence="13" id="KW-1185">Reference proteome</keyword>
<feature type="transmembrane region" description="Helical" evidence="11">
    <location>
        <begin position="53"/>
        <end position="72"/>
    </location>
</feature>
<name>A0A8C6E6L8_MOSMO</name>
<evidence type="ECO:0000256" key="10">
    <source>
        <dbReference type="ARBA" id="ARBA00023224"/>
    </source>
</evidence>
<keyword evidence="9 11" id="KW-0675">Receptor</keyword>
<evidence type="ECO:0000256" key="5">
    <source>
        <dbReference type="ARBA" id="ARBA00022692"/>
    </source>
</evidence>
<keyword evidence="4 11" id="KW-0589">Pheromone response</keyword>
<organism evidence="12 13">
    <name type="scientific">Moschus moschiferus</name>
    <name type="common">Siberian musk deer</name>
    <name type="synonym">Moschus sibiricus</name>
    <dbReference type="NCBI Taxonomy" id="68415"/>
    <lineage>
        <taxon>Eukaryota</taxon>
        <taxon>Metazoa</taxon>
        <taxon>Chordata</taxon>
        <taxon>Craniata</taxon>
        <taxon>Vertebrata</taxon>
        <taxon>Euteleostomi</taxon>
        <taxon>Mammalia</taxon>
        <taxon>Eutheria</taxon>
        <taxon>Laurasiatheria</taxon>
        <taxon>Artiodactyla</taxon>
        <taxon>Ruminantia</taxon>
        <taxon>Pecora</taxon>
        <taxon>Moschidae</taxon>
        <taxon>Moschus</taxon>
    </lineage>
</organism>
<keyword evidence="10 11" id="KW-0807">Transducer</keyword>
<dbReference type="AlphaFoldDB" id="A0A8C6E6L8"/>
<evidence type="ECO:0000256" key="2">
    <source>
        <dbReference type="ARBA" id="ARBA00010663"/>
    </source>
</evidence>
<feature type="transmembrane region" description="Helical" evidence="11">
    <location>
        <begin position="13"/>
        <end position="32"/>
    </location>
</feature>
<keyword evidence="7 11" id="KW-0297">G-protein coupled receptor</keyword>
<feature type="transmembrane region" description="Helical" evidence="11">
    <location>
        <begin position="216"/>
        <end position="240"/>
    </location>
</feature>
<dbReference type="Ensembl" id="ENSMMST00000028502.1">
    <property type="protein sequence ID" value="ENSMMSP00000025816.1"/>
    <property type="gene ID" value="ENSMMSG00000019417.1"/>
</dbReference>
<comment type="similarity">
    <text evidence="2 11">Belongs to the G-protein coupled receptor 1 family.</text>
</comment>
<dbReference type="Proteomes" id="UP000694544">
    <property type="component" value="Unplaced"/>
</dbReference>
<evidence type="ECO:0000256" key="3">
    <source>
        <dbReference type="ARBA" id="ARBA00022475"/>
    </source>
</evidence>
<feature type="transmembrane region" description="Helical" evidence="11">
    <location>
        <begin position="112"/>
        <end position="131"/>
    </location>
</feature>
<proteinExistence type="inferred from homology"/>
<dbReference type="GO" id="GO:0019236">
    <property type="term" value="P:response to pheromone"/>
    <property type="evidence" value="ECO:0007669"/>
    <property type="project" value="UniProtKB-KW"/>
</dbReference>
<evidence type="ECO:0000256" key="1">
    <source>
        <dbReference type="ARBA" id="ARBA00004651"/>
    </source>
</evidence>
<feature type="transmembrane region" description="Helical" evidence="11">
    <location>
        <begin position="246"/>
        <end position="269"/>
    </location>
</feature>
<evidence type="ECO:0000256" key="9">
    <source>
        <dbReference type="ARBA" id="ARBA00023170"/>
    </source>
</evidence>
<evidence type="ECO:0000256" key="11">
    <source>
        <dbReference type="RuleBase" id="RU364061"/>
    </source>
</evidence>
<evidence type="ECO:0000256" key="6">
    <source>
        <dbReference type="ARBA" id="ARBA00022989"/>
    </source>
</evidence>
<reference evidence="12" key="2">
    <citation type="submission" date="2025-09" db="UniProtKB">
        <authorList>
            <consortium name="Ensembl"/>
        </authorList>
    </citation>
    <scope>IDENTIFICATION</scope>
</reference>
<evidence type="ECO:0000256" key="4">
    <source>
        <dbReference type="ARBA" id="ARBA00022507"/>
    </source>
</evidence>
<dbReference type="InterPro" id="IPR004072">
    <property type="entry name" value="Vmron_rcpt_1"/>
</dbReference>